<dbReference type="PANTHER" id="PTHR21310:SF58">
    <property type="entry name" value="AMINOGLYCOSIDE PHOSPHOTRANSFERASE DOMAIN-CONTAINING PROTEIN"/>
    <property type="match status" value="1"/>
</dbReference>
<dbReference type="AlphaFoldDB" id="A0A3M2S501"/>
<dbReference type="PANTHER" id="PTHR21310">
    <property type="entry name" value="AMINOGLYCOSIDE PHOSPHOTRANSFERASE-RELATED-RELATED"/>
    <property type="match status" value="1"/>
</dbReference>
<accession>A0A3M2S501</accession>
<feature type="compositionally biased region" description="Polar residues" evidence="1">
    <location>
        <begin position="134"/>
        <end position="143"/>
    </location>
</feature>
<comment type="caution">
    <text evidence="3">The sequence shown here is derived from an EMBL/GenBank/DDBJ whole genome shotgun (WGS) entry which is preliminary data.</text>
</comment>
<proteinExistence type="predicted"/>
<evidence type="ECO:0000259" key="2">
    <source>
        <dbReference type="Pfam" id="PF01636"/>
    </source>
</evidence>
<dbReference type="STRING" id="2010991.A0A3M2S501"/>
<evidence type="ECO:0000313" key="4">
    <source>
        <dbReference type="Proteomes" id="UP000277212"/>
    </source>
</evidence>
<sequence>MQNSQCQAGARLKSADIALNHPQLSSVRAKSSFAFVSPHDPQDWFRNIGPMSLPVVEGAVSPPTTCVEMMNSARVQMLAEVARVEAAMPSPVVKMEDTPPPPPVTGANCAPVGDATLRALRGSSQGHRLGGLQPTGSSVNTVSRALTAPVSASLKRPYKDADEGSKNDKGTKRHKPGYYTKVLSLGQAPTPNPDTKYLTSLLQNRTLTLCLQPPLKKGELIGIPKTHEFRISQAGLIQHETLAALGYPRALPLSLHDQDICGGNGPIMRTVRGQLLEDVWSGLSKQMKFGFARQLHNLLSKMRTQANPAGNMVGSVHSGQYTLLLDKHAEHTYYAIRTKPTQKQFMALLMSTLYDTVPNQVAQALISQFRTSYDTVLTHGALCPRNIVVCNDTIAWIVGWDCAGHYPAWWEYVRFFEARTAEKNSDWYGYARDIFDDEFTTELAAYQGLGRCQQP</sequence>
<dbReference type="InterPro" id="IPR011009">
    <property type="entry name" value="Kinase-like_dom_sf"/>
</dbReference>
<dbReference type="Proteomes" id="UP000277212">
    <property type="component" value="Unassembled WGS sequence"/>
</dbReference>
<dbReference type="InterPro" id="IPR051678">
    <property type="entry name" value="AGP_Transferase"/>
</dbReference>
<dbReference type="InterPro" id="IPR002575">
    <property type="entry name" value="Aminoglycoside_PTrfase"/>
</dbReference>
<protein>
    <recommendedName>
        <fullName evidence="2">Aminoglycoside phosphotransferase domain-containing protein</fullName>
    </recommendedName>
</protein>
<name>A0A3M2S501_9HYPO</name>
<dbReference type="EMBL" id="NKUJ01000129">
    <property type="protein sequence ID" value="RMJ12636.1"/>
    <property type="molecule type" value="Genomic_DNA"/>
</dbReference>
<feature type="region of interest" description="Disordered" evidence="1">
    <location>
        <begin position="124"/>
        <end position="143"/>
    </location>
</feature>
<feature type="domain" description="Aminoglycoside phosphotransferase" evidence="2">
    <location>
        <begin position="255"/>
        <end position="420"/>
    </location>
</feature>
<dbReference type="Pfam" id="PF01636">
    <property type="entry name" value="APH"/>
    <property type="match status" value="1"/>
</dbReference>
<evidence type="ECO:0000256" key="1">
    <source>
        <dbReference type="SAM" id="MobiDB-lite"/>
    </source>
</evidence>
<keyword evidence="4" id="KW-1185">Reference proteome</keyword>
<gene>
    <name evidence="3" type="ORF">CDV36_007688</name>
</gene>
<evidence type="ECO:0000313" key="3">
    <source>
        <dbReference type="EMBL" id="RMJ12636.1"/>
    </source>
</evidence>
<dbReference type="SUPFAM" id="SSF56112">
    <property type="entry name" value="Protein kinase-like (PK-like)"/>
    <property type="match status" value="1"/>
</dbReference>
<dbReference type="OrthoDB" id="4177236at2759"/>
<reference evidence="3 4" key="1">
    <citation type="submission" date="2017-06" db="EMBL/GenBank/DDBJ databases">
        <title>Comparative genomic analysis of Ambrosia Fusariam Clade fungi.</title>
        <authorList>
            <person name="Stajich J.E."/>
            <person name="Carrillo J."/>
            <person name="Kijimoto T."/>
            <person name="Eskalen A."/>
            <person name="O'Donnell K."/>
            <person name="Kasson M."/>
        </authorList>
    </citation>
    <scope>NUCLEOTIDE SEQUENCE [LARGE SCALE GENOMIC DNA]</scope>
    <source>
        <strain evidence="3">UCR3666</strain>
    </source>
</reference>
<organism evidence="3 4">
    <name type="scientific">Fusarium kuroshium</name>
    <dbReference type="NCBI Taxonomy" id="2010991"/>
    <lineage>
        <taxon>Eukaryota</taxon>
        <taxon>Fungi</taxon>
        <taxon>Dikarya</taxon>
        <taxon>Ascomycota</taxon>
        <taxon>Pezizomycotina</taxon>
        <taxon>Sordariomycetes</taxon>
        <taxon>Hypocreomycetidae</taxon>
        <taxon>Hypocreales</taxon>
        <taxon>Nectriaceae</taxon>
        <taxon>Fusarium</taxon>
        <taxon>Fusarium solani species complex</taxon>
    </lineage>
</organism>
<feature type="compositionally biased region" description="Basic and acidic residues" evidence="1">
    <location>
        <begin position="157"/>
        <end position="170"/>
    </location>
</feature>
<feature type="region of interest" description="Disordered" evidence="1">
    <location>
        <begin position="150"/>
        <end position="176"/>
    </location>
</feature>